<proteinExistence type="predicted"/>
<keyword evidence="3" id="KW-1185">Reference proteome</keyword>
<sequence>MDPDAIGDVQHQTIALILHRAAYGRLNGPLEPGDDIRLIEDEKDYSHPWSIEQRAHTYAFYELKEIFGDINTYMSFPPKVAAQIVKGMRKGSEELMERRRQADISRGKSSEQRSLEEQLDELSKMEISSGSN</sequence>
<dbReference type="OrthoDB" id="23061at10239"/>
<feature type="region of interest" description="Disordered" evidence="1">
    <location>
        <begin position="91"/>
        <end position="132"/>
    </location>
</feature>
<protein>
    <submittedName>
        <fullName evidence="2">Uncharacterized protein</fullName>
    </submittedName>
</protein>
<evidence type="ECO:0000256" key="1">
    <source>
        <dbReference type="SAM" id="MobiDB-lite"/>
    </source>
</evidence>
<organism evidence="2 3">
    <name type="scientific">Vibrio phage Aphrodite1</name>
    <dbReference type="NCBI Taxonomy" id="2070057"/>
    <lineage>
        <taxon>Viruses</taxon>
        <taxon>Duplodnaviria</taxon>
        <taxon>Heunggongvirae</taxon>
        <taxon>Uroviricota</taxon>
        <taxon>Caudoviricetes</taxon>
        <taxon>Chimalliviridae</taxon>
        <taxon>Gorgonvirinae</taxon>
        <taxon>Aphroditevirus</taxon>
        <taxon>Aphroditevirus aphrodite1</taxon>
    </lineage>
</organism>
<dbReference type="Proteomes" id="UP000240536">
    <property type="component" value="Segment"/>
</dbReference>
<name>A0A2I7QI46_9CAUD</name>
<accession>A0A2I7QI46</accession>
<reference evidence="3" key="1">
    <citation type="submission" date="2017-12" db="EMBL/GenBank/DDBJ databases">
        <title>Phage resistance in Vibrio sp. unravels a complex metabolic adaptation strategy.</title>
        <authorList>
            <person name="Skliros D."/>
            <person name="Kalatzis P.G."/>
            <person name="Katharios P."/>
            <person name="Flemetakis E."/>
        </authorList>
    </citation>
    <scope>NUCLEOTIDE SEQUENCE [LARGE SCALE GENOMIC DNA]</scope>
</reference>
<evidence type="ECO:0000313" key="3">
    <source>
        <dbReference type="Proteomes" id="UP000240536"/>
    </source>
</evidence>
<feature type="compositionally biased region" description="Basic and acidic residues" evidence="1">
    <location>
        <begin position="91"/>
        <end position="124"/>
    </location>
</feature>
<evidence type="ECO:0000313" key="2">
    <source>
        <dbReference type="EMBL" id="AUR81072.1"/>
    </source>
</evidence>
<gene>
    <name evidence="2" type="ORF">Aphrodite1_0111</name>
</gene>
<dbReference type="EMBL" id="MG720308">
    <property type="protein sequence ID" value="AUR81072.1"/>
    <property type="molecule type" value="Genomic_DNA"/>
</dbReference>